<dbReference type="InterPro" id="IPR000210">
    <property type="entry name" value="BTB/POZ_dom"/>
</dbReference>
<dbReference type="GO" id="GO:0051260">
    <property type="term" value="P:protein homooligomerization"/>
    <property type="evidence" value="ECO:0007669"/>
    <property type="project" value="InterPro"/>
</dbReference>
<feature type="compositionally biased region" description="Low complexity" evidence="1">
    <location>
        <begin position="71"/>
        <end position="89"/>
    </location>
</feature>
<reference evidence="3 4" key="1">
    <citation type="submission" date="2017-12" db="EMBL/GenBank/DDBJ databases">
        <title>Sequencing, de novo assembly and annotation of complete genome of a new Thraustochytrid species, strain FCC1311.</title>
        <authorList>
            <person name="Sedici K."/>
            <person name="Godart F."/>
            <person name="Aiese Cigliano R."/>
            <person name="Sanseverino W."/>
            <person name="Barakat M."/>
            <person name="Ortet P."/>
            <person name="Marechal E."/>
            <person name="Cagnac O."/>
            <person name="Amato A."/>
        </authorList>
    </citation>
    <scope>NUCLEOTIDE SEQUENCE [LARGE SCALE GENOMIC DNA]</scope>
</reference>
<evidence type="ECO:0000259" key="2">
    <source>
        <dbReference type="SMART" id="SM00225"/>
    </source>
</evidence>
<sequence length="546" mass="59439">MHNAHTEEKDDPRVEEDRDVVVVEGAAGNNSGQTGMESSNDANSVAAAAAAAAAANNSFLARDRENVTSERNNNNSNNNYNFNNNNRNDINNERRNRHGSAMSVSSSVMSAPETDALREVPINILSEVDALRKERSLLAKERSRLEELRMEGGKLDNKRQVINLNVGGKSFVTTSNTLAACNGSLLYSIVKHSATMKAWTLEDASDAIFIDRDGEHFGYIVNWLRAKACCSGYKPPPLRIRDEVIIEAEYFGIDDLADFLRSCRSSDCERIEPLRLLELKSMGATDFDGANFSNGSFDGVTFSSKTSKRHARCAKFTSSSLQRARFDVMNLEHADFSGSRLDGASFRGANLSGAVFDGASLRKVDFSGACLEGAMLERAETLNDCVFAGAKMHGILLRDRLDLQRVCMERADLSEADLSGSNLQRANLKGAQLHHAHLQGCCLRYSSLQPSDCQRLNHGSQEQETDLQNADLSGCDFLCATLQRVNFQSAKLDGVIFSGANTRGARFEDTHLESIRGSSALPGHHGPGAAHGHGSILPTGRRLSAG</sequence>
<feature type="compositionally biased region" description="Basic and acidic residues" evidence="1">
    <location>
        <begin position="1"/>
        <end position="21"/>
    </location>
</feature>
<dbReference type="Gene3D" id="3.30.710.10">
    <property type="entry name" value="Potassium Channel Kv1.1, Chain A"/>
    <property type="match status" value="1"/>
</dbReference>
<dbReference type="CDD" id="cd18316">
    <property type="entry name" value="BTB_POZ_KCTD-like"/>
    <property type="match status" value="1"/>
</dbReference>
<dbReference type="PANTHER" id="PTHR14136:SF17">
    <property type="entry name" value="BTB_POZ DOMAIN-CONTAINING PROTEIN KCTD9"/>
    <property type="match status" value="1"/>
</dbReference>
<dbReference type="OrthoDB" id="193399at2759"/>
<dbReference type="Gene3D" id="2.160.20.80">
    <property type="entry name" value="E3 ubiquitin-protein ligase SopA"/>
    <property type="match status" value="2"/>
</dbReference>
<dbReference type="InterPro" id="IPR001646">
    <property type="entry name" value="5peptide_repeat"/>
</dbReference>
<comment type="caution">
    <text evidence="3">The sequence shown here is derived from an EMBL/GenBank/DDBJ whole genome shotgun (WGS) entry which is preliminary data.</text>
</comment>
<feature type="region of interest" description="Disordered" evidence="1">
    <location>
        <begin position="516"/>
        <end position="546"/>
    </location>
</feature>
<dbReference type="Proteomes" id="UP000241890">
    <property type="component" value="Unassembled WGS sequence"/>
</dbReference>
<feature type="compositionally biased region" description="Low complexity" evidence="1">
    <location>
        <begin position="100"/>
        <end position="110"/>
    </location>
</feature>
<feature type="region of interest" description="Disordered" evidence="1">
    <location>
        <begin position="67"/>
        <end position="110"/>
    </location>
</feature>
<dbReference type="InParanoid" id="A0A2R5GMK4"/>
<dbReference type="InterPro" id="IPR051082">
    <property type="entry name" value="Pentapeptide-BTB/POZ_domain"/>
</dbReference>
<proteinExistence type="predicted"/>
<dbReference type="SMART" id="SM00225">
    <property type="entry name" value="BTB"/>
    <property type="match status" value="1"/>
</dbReference>
<dbReference type="AlphaFoldDB" id="A0A2R5GMK4"/>
<keyword evidence="4" id="KW-1185">Reference proteome</keyword>
<name>A0A2R5GMK4_9STRA</name>
<evidence type="ECO:0000313" key="3">
    <source>
        <dbReference type="EMBL" id="GBG32110.1"/>
    </source>
</evidence>
<dbReference type="Pfam" id="PF00805">
    <property type="entry name" value="Pentapeptide"/>
    <property type="match status" value="3"/>
</dbReference>
<dbReference type="InterPro" id="IPR003131">
    <property type="entry name" value="T1-type_BTB"/>
</dbReference>
<feature type="region of interest" description="Disordered" evidence="1">
    <location>
        <begin position="1"/>
        <end position="41"/>
    </location>
</feature>
<dbReference type="InterPro" id="IPR011333">
    <property type="entry name" value="SKP1/BTB/POZ_sf"/>
</dbReference>
<dbReference type="PANTHER" id="PTHR14136">
    <property type="entry name" value="BTB_POZ DOMAIN-CONTAINING PROTEIN KCTD9"/>
    <property type="match status" value="1"/>
</dbReference>
<feature type="domain" description="BTB" evidence="2">
    <location>
        <begin position="160"/>
        <end position="268"/>
    </location>
</feature>
<dbReference type="Pfam" id="PF02214">
    <property type="entry name" value="BTB_2"/>
    <property type="match status" value="1"/>
</dbReference>
<dbReference type="SUPFAM" id="SSF141571">
    <property type="entry name" value="Pentapeptide repeat-like"/>
    <property type="match status" value="1"/>
</dbReference>
<dbReference type="EMBL" id="BEYU01000115">
    <property type="protein sequence ID" value="GBG32110.1"/>
    <property type="molecule type" value="Genomic_DNA"/>
</dbReference>
<protein>
    <submittedName>
        <fullName evidence="3">BTB/POZ domain-containing protein KCTD9</fullName>
    </submittedName>
</protein>
<feature type="compositionally biased region" description="Polar residues" evidence="1">
    <location>
        <begin position="28"/>
        <end position="37"/>
    </location>
</feature>
<accession>A0A2R5GMK4</accession>
<evidence type="ECO:0000256" key="1">
    <source>
        <dbReference type="SAM" id="MobiDB-lite"/>
    </source>
</evidence>
<organism evidence="3 4">
    <name type="scientific">Hondaea fermentalgiana</name>
    <dbReference type="NCBI Taxonomy" id="2315210"/>
    <lineage>
        <taxon>Eukaryota</taxon>
        <taxon>Sar</taxon>
        <taxon>Stramenopiles</taxon>
        <taxon>Bigyra</taxon>
        <taxon>Labyrinthulomycetes</taxon>
        <taxon>Thraustochytrida</taxon>
        <taxon>Thraustochytriidae</taxon>
        <taxon>Hondaea</taxon>
    </lineage>
</organism>
<evidence type="ECO:0000313" key="4">
    <source>
        <dbReference type="Proteomes" id="UP000241890"/>
    </source>
</evidence>
<gene>
    <name evidence="3" type="ORF">FCC1311_083352</name>
</gene>
<dbReference type="SUPFAM" id="SSF54695">
    <property type="entry name" value="POZ domain"/>
    <property type="match status" value="1"/>
</dbReference>